<comment type="similarity">
    <text evidence="3 12">Belongs to the glycosyltransferase 22 family.</text>
</comment>
<feature type="transmembrane region" description="Helical" evidence="12">
    <location>
        <begin position="94"/>
        <end position="111"/>
    </location>
</feature>
<sequence length="508" mass="56854">MSIVLDGLIFIIGWAHVILAPYTKVEESFNLHATHDLLMWGPPSNTLHYYDHFTFPGAVPRTFVGSVLLSWLSEPVIALASRKGLVRAKPDLQIIARLVLASANAFGLCLIRRAVSRRFGRLSGLLFALLTVTQFHLPFWMGRTLPNMFALLPVNIATSLLIDRAPNKTKPSDRSITAAVALLTFTTVVFRAEVLLLLAPLVLQSLLHRHITLPKVVKVGLISGLLSLTLTVVVDSYFWDQAYLWPELAGLYFNVYLGKSSEWGTSPRLAYWTSHLPKLLLSALPLSIVGFLLDQRIRDLLFPFLAFIGLITFNVAAARGARWLVSRPKSTLLGRLLFLAVPACLGLNIALTGLLTLTSMNNYPGGEALVLFHQLYPQFPRAHVHISNLAAQTGASIFLHLRAGPLAPVAVVYSRGDDYRDLWTYNKTESLTIDDLTGNKAITHLITETRPNADMECHWKVVAGVKGFERWEVDWTALKFRPGEWTREKLANVLKMRKEEKLWILERI</sequence>
<feature type="transmembrane region" description="Helical" evidence="12">
    <location>
        <begin position="219"/>
        <end position="239"/>
    </location>
</feature>
<comment type="caution">
    <text evidence="14">The sequence shown here is derived from an EMBL/GenBank/DDBJ whole genome shotgun (WGS) entry which is preliminary data.</text>
</comment>
<evidence type="ECO:0000256" key="13">
    <source>
        <dbReference type="SAM" id="SignalP"/>
    </source>
</evidence>
<evidence type="ECO:0000256" key="2">
    <source>
        <dbReference type="ARBA" id="ARBA00004922"/>
    </source>
</evidence>
<evidence type="ECO:0000256" key="12">
    <source>
        <dbReference type="RuleBase" id="RU363075"/>
    </source>
</evidence>
<dbReference type="PANTHER" id="PTHR22760:SF1">
    <property type="entry name" value="DOL-P-MAN:MAN(7)GLCNAC(2)-PP-DOL ALPHA-1,6-MANNOSYLTRANSFERASE"/>
    <property type="match status" value="1"/>
</dbReference>
<evidence type="ECO:0000313" key="14">
    <source>
        <dbReference type="EMBL" id="GLB40722.1"/>
    </source>
</evidence>
<evidence type="ECO:0000256" key="8">
    <source>
        <dbReference type="ARBA" id="ARBA00022989"/>
    </source>
</evidence>
<evidence type="ECO:0000256" key="7">
    <source>
        <dbReference type="ARBA" id="ARBA00022824"/>
    </source>
</evidence>
<accession>A0A9P3UPY2</accession>
<dbReference type="OrthoDB" id="19039at2759"/>
<dbReference type="PANTHER" id="PTHR22760">
    <property type="entry name" value="GLYCOSYLTRANSFERASE"/>
    <property type="match status" value="1"/>
</dbReference>
<name>A0A9P3UPY2_LYOSH</name>
<evidence type="ECO:0000256" key="6">
    <source>
        <dbReference type="ARBA" id="ARBA00022692"/>
    </source>
</evidence>
<evidence type="ECO:0000256" key="3">
    <source>
        <dbReference type="ARBA" id="ARBA00007063"/>
    </source>
</evidence>
<comment type="catalytic activity">
    <reaction evidence="11">
        <text>an alpha-D-Man-(1-&gt;2)-alpha-D-Man-(1-&gt;2)-alpha-D-Man-(1-&gt;3)-[alpha-D-Man-(1-&gt;2)-alpha-D-Man-(1-&gt;3)-alpha-D-Man-(1-&gt;6)]-beta-D-Man-(1-&gt;4)-beta-D-GlcNAc-(1-&gt;4)-alpha-D-GlcNAc-diphospho-di-trans,poly-cis-dolichol + a di-trans,poly-cis-dolichyl beta-D-mannosyl phosphate = an alpha-D-Man-(1-&gt;2)-alpha-D-Man-(1-&gt;2)-alpha-D-Man-(1-&gt;3)-[alpha-D-Man-(1-&gt;2)-alpha-D-Man-(1-&gt;3)-[alpha-D-Man-(1-&gt;6)]-alpha-D-Man-(1-&gt;6)]-beta-D-Man-(1-&gt;4)-beta-D-GlcNAc-(1-&gt;4)-alpha-D-GlcNAc-diphospho-di-trans,poly-cis-dolichol + a di-trans,poly-cis-dolichyl phosphate + H(+)</text>
        <dbReference type="Rhea" id="RHEA:29535"/>
        <dbReference type="Rhea" id="RHEA-COMP:19498"/>
        <dbReference type="Rhea" id="RHEA-COMP:19501"/>
        <dbReference type="Rhea" id="RHEA-COMP:19518"/>
        <dbReference type="Rhea" id="RHEA-COMP:19519"/>
        <dbReference type="ChEBI" id="CHEBI:15378"/>
        <dbReference type="ChEBI" id="CHEBI:57683"/>
        <dbReference type="ChEBI" id="CHEBI:58211"/>
        <dbReference type="ChEBI" id="CHEBI:132517"/>
        <dbReference type="ChEBI" id="CHEBI:132519"/>
        <dbReference type="EC" id="2.4.1.260"/>
    </reaction>
    <physiologicalReaction direction="left-to-right" evidence="11">
        <dbReference type="Rhea" id="RHEA:29536"/>
    </physiologicalReaction>
</comment>
<feature type="chain" id="PRO_5040499486" description="Mannosyltransferase" evidence="13">
    <location>
        <begin position="16"/>
        <end position="508"/>
    </location>
</feature>
<keyword evidence="5" id="KW-0808">Transferase</keyword>
<dbReference type="Proteomes" id="UP001063166">
    <property type="component" value="Unassembled WGS sequence"/>
</dbReference>
<feature type="signal peptide" evidence="13">
    <location>
        <begin position="1"/>
        <end position="15"/>
    </location>
</feature>
<keyword evidence="6 12" id="KW-0812">Transmembrane</keyword>
<dbReference type="Pfam" id="PF03901">
    <property type="entry name" value="Glyco_transf_22"/>
    <property type="match status" value="1"/>
</dbReference>
<keyword evidence="4 12" id="KW-0328">Glycosyltransferase</keyword>
<protein>
    <recommendedName>
        <fullName evidence="12">Mannosyltransferase</fullName>
        <ecNumber evidence="12">2.4.1.-</ecNumber>
    </recommendedName>
</protein>
<dbReference type="EMBL" id="BRPK01000008">
    <property type="protein sequence ID" value="GLB40722.1"/>
    <property type="molecule type" value="Genomic_DNA"/>
</dbReference>
<keyword evidence="9 12" id="KW-0472">Membrane</keyword>
<dbReference type="GO" id="GO:0006487">
    <property type="term" value="P:protein N-linked glycosylation"/>
    <property type="evidence" value="ECO:0007669"/>
    <property type="project" value="TreeGrafter"/>
</dbReference>
<reference evidence="14" key="1">
    <citation type="submission" date="2022-07" db="EMBL/GenBank/DDBJ databases">
        <title>The genome of Lyophyllum shimeji provides insight into the initial evolution of ectomycorrhizal fungal genome.</title>
        <authorList>
            <person name="Kobayashi Y."/>
            <person name="Shibata T."/>
            <person name="Hirakawa H."/>
            <person name="Shigenobu S."/>
            <person name="Nishiyama T."/>
            <person name="Yamada A."/>
            <person name="Hasebe M."/>
            <person name="Kawaguchi M."/>
        </authorList>
    </citation>
    <scope>NUCLEOTIDE SEQUENCE</scope>
    <source>
        <strain evidence="14">AT787</strain>
    </source>
</reference>
<feature type="transmembrane region" description="Helical" evidence="12">
    <location>
        <begin position="300"/>
        <end position="317"/>
    </location>
</feature>
<evidence type="ECO:0000256" key="11">
    <source>
        <dbReference type="ARBA" id="ARBA00048899"/>
    </source>
</evidence>
<evidence type="ECO:0000313" key="15">
    <source>
        <dbReference type="Proteomes" id="UP001063166"/>
    </source>
</evidence>
<dbReference type="EC" id="2.4.1.-" evidence="12"/>
<evidence type="ECO:0000256" key="10">
    <source>
        <dbReference type="ARBA" id="ARBA00044721"/>
    </source>
</evidence>
<dbReference type="InterPro" id="IPR005599">
    <property type="entry name" value="GPI_mannosylTrfase"/>
</dbReference>
<feature type="transmembrane region" description="Helical" evidence="12">
    <location>
        <begin position="123"/>
        <end position="141"/>
    </location>
</feature>
<keyword evidence="13" id="KW-0732">Signal</keyword>
<feature type="transmembrane region" description="Helical" evidence="12">
    <location>
        <begin position="337"/>
        <end position="357"/>
    </location>
</feature>
<keyword evidence="7 12" id="KW-0256">Endoplasmic reticulum</keyword>
<evidence type="ECO:0000256" key="1">
    <source>
        <dbReference type="ARBA" id="ARBA00004477"/>
    </source>
</evidence>
<feature type="transmembrane region" description="Helical" evidence="12">
    <location>
        <begin position="176"/>
        <end position="198"/>
    </location>
</feature>
<comment type="function">
    <text evidence="10">Mannosyltransferase that operates in the biosynthetic pathway of dolichol-linked oligosaccharides, the glycan precursors employed in protein asparagine (N)-glycosylation. The assembly of dolichol-linked oligosaccharides begins on the cytosolic side of the endoplasmic reticulum membrane and finishes in its lumen. The sequential addition of sugars to dolichol pyrophosphate produces dolichol-linked oligosaccharides containing fourteen sugars, including two GlcNAcs, nine mannoses and three glucoses. Once assembled, the oligosaccharide is transferred from the lipid to nascent proteins by oligosaccharyltransferases. In the lumen of the endoplasmic reticulum, adds the eighth mannose residue in an alpha-1,6 linkage onto Man(7)GlcNAc(2)-PP-dolichol to produce Man(8)GlcNAc(2)-PP-dolichol.</text>
</comment>
<feature type="transmembrane region" description="Helical" evidence="12">
    <location>
        <begin position="269"/>
        <end position="293"/>
    </location>
</feature>
<evidence type="ECO:0000256" key="4">
    <source>
        <dbReference type="ARBA" id="ARBA00022676"/>
    </source>
</evidence>
<gene>
    <name evidence="14" type="primary">ECM39</name>
    <name evidence="14" type="ORF">LshimejAT787_0805930</name>
</gene>
<organism evidence="14 15">
    <name type="scientific">Lyophyllum shimeji</name>
    <name type="common">Hon-shimeji</name>
    <name type="synonym">Tricholoma shimeji</name>
    <dbReference type="NCBI Taxonomy" id="47721"/>
    <lineage>
        <taxon>Eukaryota</taxon>
        <taxon>Fungi</taxon>
        <taxon>Dikarya</taxon>
        <taxon>Basidiomycota</taxon>
        <taxon>Agaricomycotina</taxon>
        <taxon>Agaricomycetes</taxon>
        <taxon>Agaricomycetidae</taxon>
        <taxon>Agaricales</taxon>
        <taxon>Tricholomatineae</taxon>
        <taxon>Lyophyllaceae</taxon>
        <taxon>Lyophyllum</taxon>
    </lineage>
</organism>
<comment type="subcellular location">
    <subcellularLocation>
        <location evidence="1 12">Endoplasmic reticulum membrane</location>
        <topology evidence="1 12">Multi-pass membrane protein</topology>
    </subcellularLocation>
</comment>
<evidence type="ECO:0000256" key="5">
    <source>
        <dbReference type="ARBA" id="ARBA00022679"/>
    </source>
</evidence>
<keyword evidence="15" id="KW-1185">Reference proteome</keyword>
<evidence type="ECO:0000256" key="9">
    <source>
        <dbReference type="ARBA" id="ARBA00023136"/>
    </source>
</evidence>
<keyword evidence="8 12" id="KW-1133">Transmembrane helix</keyword>
<dbReference type="AlphaFoldDB" id="A0A9P3UPY2"/>
<dbReference type="GO" id="GO:0052917">
    <property type="term" value="F:dol-P-Man:Man(7)GlcNAc(2)-PP-Dol alpha-1,6-mannosyltransferase activity"/>
    <property type="evidence" value="ECO:0007669"/>
    <property type="project" value="UniProtKB-EC"/>
</dbReference>
<proteinExistence type="inferred from homology"/>
<dbReference type="GO" id="GO:0005789">
    <property type="term" value="C:endoplasmic reticulum membrane"/>
    <property type="evidence" value="ECO:0007669"/>
    <property type="project" value="UniProtKB-SubCell"/>
</dbReference>
<comment type="pathway">
    <text evidence="2">Protein modification; protein glycosylation.</text>
</comment>